<dbReference type="GO" id="GO:0005929">
    <property type="term" value="C:cilium"/>
    <property type="evidence" value="ECO:0007669"/>
    <property type="project" value="UniProtKB-SubCell"/>
</dbReference>
<evidence type="ECO:0000256" key="3">
    <source>
        <dbReference type="ARBA" id="ARBA00004514"/>
    </source>
</evidence>
<evidence type="ECO:0000256" key="10">
    <source>
        <dbReference type="ARBA" id="ARBA00022737"/>
    </source>
</evidence>
<organism evidence="27 28">
    <name type="scientific">Clarias magur</name>
    <name type="common">Asian catfish</name>
    <name type="synonym">Macropteronotus magur</name>
    <dbReference type="NCBI Taxonomy" id="1594786"/>
    <lineage>
        <taxon>Eukaryota</taxon>
        <taxon>Metazoa</taxon>
        <taxon>Chordata</taxon>
        <taxon>Craniata</taxon>
        <taxon>Vertebrata</taxon>
        <taxon>Euteleostomi</taxon>
        <taxon>Actinopterygii</taxon>
        <taxon>Neopterygii</taxon>
        <taxon>Teleostei</taxon>
        <taxon>Ostariophysi</taxon>
        <taxon>Siluriformes</taxon>
        <taxon>Clariidae</taxon>
        <taxon>Clarias</taxon>
    </lineage>
</organism>
<keyword evidence="5" id="KW-0813">Transport</keyword>
<feature type="compositionally biased region" description="Acidic residues" evidence="24">
    <location>
        <begin position="1158"/>
        <end position="1173"/>
    </location>
</feature>
<dbReference type="InterPro" id="IPR029071">
    <property type="entry name" value="Ubiquitin-like_domsf"/>
</dbReference>
<dbReference type="GO" id="GO:0031593">
    <property type="term" value="F:polyubiquitin modification-dependent protein binding"/>
    <property type="evidence" value="ECO:0007669"/>
    <property type="project" value="TreeGrafter"/>
</dbReference>
<dbReference type="Pfam" id="PF00023">
    <property type="entry name" value="Ank"/>
    <property type="match status" value="1"/>
</dbReference>
<dbReference type="FunFam" id="1.25.40.20:FF:000182">
    <property type="entry name" value="Ankyrin repeat and MYND domain containing 2a"/>
    <property type="match status" value="1"/>
</dbReference>
<dbReference type="EMBL" id="QNUK01000132">
    <property type="protein sequence ID" value="KAF5900609.1"/>
    <property type="molecule type" value="Genomic_DNA"/>
</dbReference>
<dbReference type="GO" id="GO:0051787">
    <property type="term" value="F:misfolded protein binding"/>
    <property type="evidence" value="ECO:0007669"/>
    <property type="project" value="TreeGrafter"/>
</dbReference>
<feature type="domain" description="Ubiquitin-like" evidence="25">
    <location>
        <begin position="18"/>
        <end position="79"/>
    </location>
</feature>
<evidence type="ECO:0000256" key="2">
    <source>
        <dbReference type="ARBA" id="ARBA00004138"/>
    </source>
</evidence>
<dbReference type="InterPro" id="IPR002110">
    <property type="entry name" value="Ankyrin_rpt"/>
</dbReference>
<feature type="compositionally biased region" description="Low complexity" evidence="24">
    <location>
        <begin position="221"/>
        <end position="240"/>
    </location>
</feature>
<evidence type="ECO:0000256" key="7">
    <source>
        <dbReference type="ARBA" id="ARBA00022525"/>
    </source>
</evidence>
<evidence type="ECO:0000256" key="1">
    <source>
        <dbReference type="ARBA" id="ARBA00004123"/>
    </source>
</evidence>
<evidence type="ECO:0000256" key="22">
    <source>
        <dbReference type="PROSITE-ProRule" id="PRU00023"/>
    </source>
</evidence>
<feature type="compositionally biased region" description="Basic and acidic residues" evidence="24">
    <location>
        <begin position="1116"/>
        <end position="1126"/>
    </location>
</feature>
<dbReference type="CDD" id="cd19757">
    <property type="entry name" value="Bbox1"/>
    <property type="match status" value="1"/>
</dbReference>
<dbReference type="SMART" id="SM00248">
    <property type="entry name" value="ANK"/>
    <property type="match status" value="3"/>
</dbReference>
<dbReference type="InterPro" id="IPR021925">
    <property type="entry name" value="BAG6"/>
</dbReference>
<evidence type="ECO:0000256" key="12">
    <source>
        <dbReference type="ARBA" id="ARBA00022833"/>
    </source>
</evidence>
<dbReference type="InterPro" id="IPR036770">
    <property type="entry name" value="Ankyrin_rpt-contain_sf"/>
</dbReference>
<evidence type="ECO:0000256" key="17">
    <source>
        <dbReference type="ARBA" id="ARBA00023242"/>
    </source>
</evidence>
<evidence type="ECO:0000256" key="19">
    <source>
        <dbReference type="ARBA" id="ARBA00030033"/>
    </source>
</evidence>
<sequence>FPVLVAGSAMEEQENNMIEVTVKTLDSQSRSYTVSAQMTVKEFKEHIAPSVGIPIDKQRLIYQGRVLQDEKSLAEYNVNGKVIHLVERAPPQTTQSGSGSGGVPGTSGSSQTGSTTTPQAMPHGATHDRNANSYVMLGTLNLPVNVMDPQQIQMSIQQIMAGLGEGVRNTRVSSSNGNNGSVNVHVDMDQTLQSEPRLRLLLAENLLRDTIALIERLEAQPTDTSSAQDSAAPPSSSTSTPSPPVQPMDTSPPASSSPPSSSTSTQTDNEAPPPPPSGPNHPSPAEMVEMLGELRRVEERLQPFIQRAHSILEAATAADYNNNTQEREEDQQVLNLVGEAFRLLGNALVALGDLRCNLSSSPPRHLHVIRPMSYYTSSVLPPGGVHHMPVQVNLGTTVTMSTNGRPSAESQSQPADPSEQQGQGQTPTPQPGMANPQTGQPGPRVIRISHQTMEPMVMMQINIDDNGSNAQAPGQQNAAGTGQTAGTAPMHIPGLPPEFMQAIVNQVTQQAMAMANAAATQHGQQTPNPATVPTPGSTGPTPAGTGTTSASAGPTPSSAGPTPSSAGPTPSSTGPTPSSTGPTPSSTGPTPGGTGPIPASTGPIPPPFAPHPHQARFVFTLPSFPHRMANPSFTTRGTTINLRTAVPPMMGQHPGQPTPMNPVAINQMISGMMGQLLAGVSGQMTNEATTSSSSSSSSSSSHTFTFSSSSSPSTSSTSSHSTSSSSSTFHPTSEPTTSSPGHTHSTSTTATTANTANTAPQAGLPPRPAQGPPLIGNLDQLLGSVLGGVAAAGQTVGENPSVTVTMPGIPAFLQGVTDFIQASQQSHVQPPTAPASGFAPTPTPPPPTAETQTPAGGTAAEDVLNTELFTGIVQGVLSSMMGSLGAQQNNTESIAQFIQRLSQTSNIFTPSTGEAMGFFGDLLTLVCQNFSMVDMVLLLHGQSQPLSRIQPQLAQFFTEHYLQGREPTEANIAAAAENLIGELDEYITESFSSVTVRDGVDITQTNRAFLRRQLTEIATHILQCTDPTFGPHLLQLCNRALFECLALNLFCLRGEQAALTAVINNRIRTMSAEVNPSVVNWLTSMMTMRLQVILEHIPVTEEQIMHYVVHTQGQAEARETESHPMEMEDTLSPTPATTAEEVMVSSQEEGAVGGSAGETEEAAGGEEPGEEAEAWAAALPPEWVPIIRQDINNQRKMKAQPPLSDAYLQGMPAKRRKTAQSDGPRLTLSEAVSQAARSVGATPVTSPSALQEDLERPELQEAYAQQYGMTPLMHAAYKGKADMCKLLLQHGADVNCNEHEHGYTALMFAGLSGKTDITWMMLDAGAETDVVNSVGRTAAQMAAFVGQHDCVTVINNFFSRKRLDYYTKPQGLEKEPKLPPKLAGPLHKIIMSTNLNPVKMVMLVKENPLLVDSEALEKCRKVMELISEKCVKQQDMNEVLAVKMHYISCVLQKCSSFLKDSQDKLESLIKSLLKGRDSDGFPVFQEKFIRECIRKFPYCDATLLQQLVRSIAPVEIGNDPTALSVLTQAITGQVGFMDAEFCTTCGEKGAEKRCSICKMVIYCNQDCQKLHWFTHKKVCKKLQEQRQKHEAESAKRLEKQAK</sequence>
<evidence type="ECO:0000256" key="23">
    <source>
        <dbReference type="PROSITE-ProRule" id="PRU00134"/>
    </source>
</evidence>
<feature type="non-terminal residue" evidence="27">
    <location>
        <position position="1"/>
    </location>
</feature>
<dbReference type="Gene3D" id="1.25.40.20">
    <property type="entry name" value="Ankyrin repeat-containing domain"/>
    <property type="match status" value="1"/>
</dbReference>
<keyword evidence="6" id="KW-0963">Cytoplasm</keyword>
<dbReference type="GO" id="GO:0008270">
    <property type="term" value="F:zinc ion binding"/>
    <property type="evidence" value="ECO:0007669"/>
    <property type="project" value="UniProtKB-KW"/>
</dbReference>
<dbReference type="GO" id="GO:0006915">
    <property type="term" value="P:apoptotic process"/>
    <property type="evidence" value="ECO:0007669"/>
    <property type="project" value="UniProtKB-KW"/>
</dbReference>
<feature type="region of interest" description="Disordered" evidence="24">
    <location>
        <begin position="90"/>
        <end position="128"/>
    </location>
</feature>
<dbReference type="Pfam" id="PF01753">
    <property type="entry name" value="zf-MYND"/>
    <property type="match status" value="1"/>
</dbReference>
<keyword evidence="15" id="KW-0969">Cilium</keyword>
<evidence type="ECO:0000313" key="28">
    <source>
        <dbReference type="Proteomes" id="UP000727407"/>
    </source>
</evidence>
<evidence type="ECO:0000256" key="6">
    <source>
        <dbReference type="ARBA" id="ARBA00022490"/>
    </source>
</evidence>
<dbReference type="PROSITE" id="PS50865">
    <property type="entry name" value="ZF_MYND_2"/>
    <property type="match status" value="1"/>
</dbReference>
<dbReference type="FunFam" id="3.10.20.90:FF:000041">
    <property type="entry name" value="large proline-rich protein BAG6 isoform X1"/>
    <property type="match status" value="1"/>
</dbReference>
<feature type="compositionally biased region" description="Low complexity" evidence="24">
    <location>
        <begin position="106"/>
        <end position="119"/>
    </location>
</feature>
<keyword evidence="12" id="KW-0862">Zinc</keyword>
<keyword evidence="17" id="KW-0539">Nucleus</keyword>
<dbReference type="GO" id="GO:0006325">
    <property type="term" value="P:chromatin organization"/>
    <property type="evidence" value="ECO:0007669"/>
    <property type="project" value="UniProtKB-KW"/>
</dbReference>
<dbReference type="GO" id="GO:0036503">
    <property type="term" value="P:ERAD pathway"/>
    <property type="evidence" value="ECO:0007669"/>
    <property type="project" value="TreeGrafter"/>
</dbReference>
<feature type="compositionally biased region" description="Low complexity" evidence="24">
    <location>
        <begin position="469"/>
        <end position="489"/>
    </location>
</feature>
<keyword evidence="7" id="KW-0964">Secreted</keyword>
<evidence type="ECO:0000256" key="14">
    <source>
        <dbReference type="ARBA" id="ARBA00023043"/>
    </source>
</evidence>
<dbReference type="Pfam" id="PF20960">
    <property type="entry name" value="Bag6_BAGS"/>
    <property type="match status" value="1"/>
</dbReference>
<dbReference type="Gene3D" id="3.10.20.90">
    <property type="entry name" value="Phosphatidylinositol 3-kinase Catalytic Subunit, Chain A, domain 1"/>
    <property type="match status" value="1"/>
</dbReference>
<feature type="region of interest" description="Disordered" evidence="24">
    <location>
        <begin position="1115"/>
        <end position="1173"/>
    </location>
</feature>
<keyword evidence="13" id="KW-0156">Chromatin regulator</keyword>
<dbReference type="OrthoDB" id="1885901at2759"/>
<protein>
    <recommendedName>
        <fullName evidence="21">Ankyrin repeat and MYND domain-containing protein 2</fullName>
    </recommendedName>
    <alternativeName>
        <fullName evidence="19">BCL2-associated athanogene 6</fullName>
    </alternativeName>
</protein>
<evidence type="ECO:0000256" key="24">
    <source>
        <dbReference type="SAM" id="MobiDB-lite"/>
    </source>
</evidence>
<proteinExistence type="predicted"/>
<dbReference type="GO" id="GO:0005634">
    <property type="term" value="C:nucleus"/>
    <property type="evidence" value="ECO:0007669"/>
    <property type="project" value="UniProtKB-SubCell"/>
</dbReference>
<dbReference type="CDD" id="cd01809">
    <property type="entry name" value="Ubl_BAG6"/>
    <property type="match status" value="1"/>
</dbReference>
<feature type="repeat" description="ANK" evidence="22">
    <location>
        <begin position="1301"/>
        <end position="1333"/>
    </location>
</feature>
<comment type="caution">
    <text evidence="27">The sequence shown here is derived from an EMBL/GenBank/DDBJ whole genome shotgun (WGS) entry which is preliminary data.</text>
</comment>
<evidence type="ECO:0000256" key="4">
    <source>
        <dbReference type="ARBA" id="ARBA00004550"/>
    </source>
</evidence>
<keyword evidence="10" id="KW-0677">Repeat</keyword>
<feature type="repeat" description="ANK" evidence="22">
    <location>
        <begin position="1267"/>
        <end position="1299"/>
    </location>
</feature>
<feature type="compositionally biased region" description="Polar residues" evidence="24">
    <location>
        <begin position="522"/>
        <end position="531"/>
    </location>
</feature>
<evidence type="ECO:0000259" key="26">
    <source>
        <dbReference type="PROSITE" id="PS50865"/>
    </source>
</evidence>
<evidence type="ECO:0000259" key="25">
    <source>
        <dbReference type="PROSITE" id="PS50053"/>
    </source>
</evidence>
<dbReference type="PANTHER" id="PTHR15204:SF0">
    <property type="entry name" value="LARGE PROLINE-RICH PROTEIN BAG6"/>
    <property type="match status" value="1"/>
</dbReference>
<evidence type="ECO:0000256" key="9">
    <source>
        <dbReference type="ARBA" id="ARBA00022723"/>
    </source>
</evidence>
<evidence type="ECO:0000256" key="13">
    <source>
        <dbReference type="ARBA" id="ARBA00022853"/>
    </source>
</evidence>
<dbReference type="PROSITE" id="PS50088">
    <property type="entry name" value="ANK_REPEAT"/>
    <property type="match status" value="2"/>
</dbReference>
<dbReference type="Pfam" id="PF12057">
    <property type="entry name" value="BAG6"/>
    <property type="match status" value="1"/>
</dbReference>
<feature type="compositionally biased region" description="Low complexity" evidence="24">
    <location>
        <begin position="533"/>
        <end position="589"/>
    </location>
</feature>
<name>A0A8J4UI08_CLAMG</name>
<evidence type="ECO:0000256" key="18">
    <source>
        <dbReference type="ARBA" id="ARBA00023273"/>
    </source>
</evidence>
<keyword evidence="9" id="KW-0479">Metal-binding</keyword>
<evidence type="ECO:0000256" key="21">
    <source>
        <dbReference type="ARBA" id="ARBA00074097"/>
    </source>
</evidence>
<dbReference type="PROSITE" id="PS50053">
    <property type="entry name" value="UBIQUITIN_2"/>
    <property type="match status" value="1"/>
</dbReference>
<dbReference type="InterPro" id="IPR000626">
    <property type="entry name" value="Ubiquitin-like_dom"/>
</dbReference>
<dbReference type="Gene3D" id="6.10.140.2220">
    <property type="match status" value="1"/>
</dbReference>
<dbReference type="FunFam" id="6.10.140.2220:FF:000010">
    <property type="entry name" value="Ankyrin repeat and MYND domain-containing protein 2"/>
    <property type="match status" value="1"/>
</dbReference>
<evidence type="ECO:0000256" key="8">
    <source>
        <dbReference type="ARBA" id="ARBA00022703"/>
    </source>
</evidence>
<gene>
    <name evidence="27" type="ORF">DAT39_009697</name>
</gene>
<keyword evidence="16" id="KW-0143">Chaperone</keyword>
<reference evidence="27" key="1">
    <citation type="submission" date="2020-07" db="EMBL/GenBank/DDBJ databases">
        <title>Clarias magur genome sequencing, assembly and annotation.</title>
        <authorList>
            <person name="Kushwaha B."/>
            <person name="Kumar R."/>
            <person name="Das P."/>
            <person name="Joshi C.G."/>
            <person name="Kumar D."/>
            <person name="Nagpure N.S."/>
            <person name="Pandey M."/>
            <person name="Agarwal S."/>
            <person name="Srivastava S."/>
            <person name="Singh M."/>
            <person name="Sahoo L."/>
            <person name="Jayasankar P."/>
            <person name="Meher P.K."/>
            <person name="Koringa P.G."/>
            <person name="Iquebal M.A."/>
            <person name="Das S.P."/>
            <person name="Bit A."/>
            <person name="Patnaik S."/>
            <person name="Patel N."/>
            <person name="Shah T.M."/>
            <person name="Hinsu A."/>
            <person name="Jena J.K."/>
        </authorList>
    </citation>
    <scope>NUCLEOTIDE SEQUENCE</scope>
    <source>
        <strain evidence="27">CIFAMagur01</strain>
        <tissue evidence="27">Testis</tissue>
    </source>
</reference>
<feature type="compositionally biased region" description="Pro residues" evidence="24">
    <location>
        <begin position="271"/>
        <end position="282"/>
    </location>
</feature>
<dbReference type="InterPro" id="IPR048926">
    <property type="entry name" value="Bag6_BAGS"/>
</dbReference>
<evidence type="ECO:0000256" key="20">
    <source>
        <dbReference type="ARBA" id="ARBA00057691"/>
    </source>
</evidence>
<evidence type="ECO:0000256" key="16">
    <source>
        <dbReference type="ARBA" id="ARBA00023186"/>
    </source>
</evidence>
<keyword evidence="11 23" id="KW-0863">Zinc-finger</keyword>
<keyword evidence="14 22" id="KW-0040">ANK repeat</keyword>
<feature type="region of interest" description="Disordered" evidence="24">
    <location>
        <begin position="824"/>
        <end position="856"/>
    </location>
</feature>
<feature type="region of interest" description="Disordered" evidence="24">
    <location>
        <begin position="398"/>
        <end position="444"/>
    </location>
</feature>
<evidence type="ECO:0000256" key="5">
    <source>
        <dbReference type="ARBA" id="ARBA00022448"/>
    </source>
</evidence>
<dbReference type="GO" id="GO:0005576">
    <property type="term" value="C:extracellular region"/>
    <property type="evidence" value="ECO:0007669"/>
    <property type="project" value="UniProtKB-SubCell"/>
</dbReference>
<dbReference type="PROSITE" id="PS01360">
    <property type="entry name" value="ZF_MYND_1"/>
    <property type="match status" value="1"/>
</dbReference>
<feature type="region of interest" description="Disordered" evidence="24">
    <location>
        <begin position="683"/>
        <end position="776"/>
    </location>
</feature>
<comment type="function">
    <text evidence="20">May be involved in the trafficking of signaling proteins to the cilia.</text>
</comment>
<accession>A0A8J4UI08</accession>
<dbReference type="PROSITE" id="PS50297">
    <property type="entry name" value="ANK_REP_REGION"/>
    <property type="match status" value="2"/>
</dbReference>
<dbReference type="InterPro" id="IPR002893">
    <property type="entry name" value="Znf_MYND"/>
</dbReference>
<dbReference type="SUPFAM" id="SSF144232">
    <property type="entry name" value="HIT/MYND zinc finger-like"/>
    <property type="match status" value="1"/>
</dbReference>
<feature type="region of interest" description="Disordered" evidence="24">
    <location>
        <begin position="464"/>
        <end position="494"/>
    </location>
</feature>
<feature type="region of interest" description="Disordered" evidence="24">
    <location>
        <begin position="219"/>
        <end position="285"/>
    </location>
</feature>
<feature type="compositionally biased region" description="Polar residues" evidence="24">
    <location>
        <begin position="398"/>
        <end position="419"/>
    </location>
</feature>
<feature type="region of interest" description="Disordered" evidence="24">
    <location>
        <begin position="515"/>
        <end position="613"/>
    </location>
</feature>
<evidence type="ECO:0000313" key="27">
    <source>
        <dbReference type="EMBL" id="KAF5900609.1"/>
    </source>
</evidence>
<dbReference type="SMART" id="SM00213">
    <property type="entry name" value="UBQ"/>
    <property type="match status" value="1"/>
</dbReference>
<keyword evidence="18" id="KW-0966">Cell projection</keyword>
<keyword evidence="28" id="KW-1185">Reference proteome</keyword>
<feature type="non-terminal residue" evidence="27">
    <location>
        <position position="1602"/>
    </location>
</feature>
<evidence type="ECO:0000256" key="15">
    <source>
        <dbReference type="ARBA" id="ARBA00023069"/>
    </source>
</evidence>
<dbReference type="SUPFAM" id="SSF48403">
    <property type="entry name" value="Ankyrin repeat"/>
    <property type="match status" value="1"/>
</dbReference>
<dbReference type="Pfam" id="PF00240">
    <property type="entry name" value="ubiquitin"/>
    <property type="match status" value="1"/>
</dbReference>
<evidence type="ECO:0000256" key="11">
    <source>
        <dbReference type="ARBA" id="ARBA00022771"/>
    </source>
</evidence>
<dbReference type="PANTHER" id="PTHR15204">
    <property type="entry name" value="LARGE PROLINE-RICH PROTEIN BAG6"/>
    <property type="match status" value="1"/>
</dbReference>
<keyword evidence="8" id="KW-0053">Apoptosis</keyword>
<dbReference type="SUPFAM" id="SSF54236">
    <property type="entry name" value="Ubiquitin-like"/>
    <property type="match status" value="1"/>
</dbReference>
<dbReference type="GO" id="GO:0071818">
    <property type="term" value="C:BAT3 complex"/>
    <property type="evidence" value="ECO:0007669"/>
    <property type="project" value="TreeGrafter"/>
</dbReference>
<dbReference type="Proteomes" id="UP000727407">
    <property type="component" value="Unassembled WGS sequence"/>
</dbReference>
<feature type="compositionally biased region" description="Low complexity" evidence="24">
    <location>
        <begin position="251"/>
        <end position="267"/>
    </location>
</feature>
<feature type="compositionally biased region" description="Low complexity" evidence="24">
    <location>
        <begin position="685"/>
        <end position="760"/>
    </location>
</feature>
<comment type="subcellular location">
    <subcellularLocation>
        <location evidence="2">Cell projection</location>
        <location evidence="2">Cilium</location>
    </subcellularLocation>
    <subcellularLocation>
        <location evidence="3">Cytoplasm</location>
        <location evidence="3">Cytosol</location>
    </subcellularLocation>
    <subcellularLocation>
        <location evidence="1">Nucleus</location>
    </subcellularLocation>
    <subcellularLocation>
        <location evidence="4">Secreted</location>
        <location evidence="4">Extracellular exosome</location>
    </subcellularLocation>
</comment>
<feature type="domain" description="MYND-type" evidence="26">
    <location>
        <begin position="1542"/>
        <end position="1579"/>
    </location>
</feature>